<accession>A0ABD1EQT2</accession>
<feature type="region of interest" description="Disordered" evidence="4">
    <location>
        <begin position="321"/>
        <end position="375"/>
    </location>
</feature>
<gene>
    <name evidence="7" type="ORF">ABEB36_008957</name>
</gene>
<organism evidence="7 8">
    <name type="scientific">Hypothenemus hampei</name>
    <name type="common">Coffee berry borer</name>
    <dbReference type="NCBI Taxonomy" id="57062"/>
    <lineage>
        <taxon>Eukaryota</taxon>
        <taxon>Metazoa</taxon>
        <taxon>Ecdysozoa</taxon>
        <taxon>Arthropoda</taxon>
        <taxon>Hexapoda</taxon>
        <taxon>Insecta</taxon>
        <taxon>Pterygota</taxon>
        <taxon>Neoptera</taxon>
        <taxon>Endopterygota</taxon>
        <taxon>Coleoptera</taxon>
        <taxon>Polyphaga</taxon>
        <taxon>Cucujiformia</taxon>
        <taxon>Curculionidae</taxon>
        <taxon>Scolytinae</taxon>
        <taxon>Hypothenemus</taxon>
    </lineage>
</organism>
<dbReference type="EC" id="3.4.19.12" evidence="3"/>
<keyword evidence="8" id="KW-1185">Reference proteome</keyword>
<evidence type="ECO:0000256" key="2">
    <source>
        <dbReference type="ARBA" id="ARBA00009085"/>
    </source>
</evidence>
<dbReference type="InterPro" id="IPR001394">
    <property type="entry name" value="Peptidase_C19_UCH"/>
</dbReference>
<evidence type="ECO:0000259" key="5">
    <source>
        <dbReference type="PROSITE" id="PS50206"/>
    </source>
</evidence>
<feature type="domain" description="Rhodanese" evidence="5">
    <location>
        <begin position="154"/>
        <end position="273"/>
    </location>
</feature>
<dbReference type="PROSITE" id="PS50206">
    <property type="entry name" value="RHODANESE_3"/>
    <property type="match status" value="1"/>
</dbReference>
<feature type="compositionally biased region" description="Basic and acidic residues" evidence="4">
    <location>
        <begin position="365"/>
        <end position="375"/>
    </location>
</feature>
<reference evidence="7 8" key="1">
    <citation type="submission" date="2024-05" db="EMBL/GenBank/DDBJ databases">
        <title>Genetic variation in Jamaican populations of the coffee berry borer (Hypothenemus hampei).</title>
        <authorList>
            <person name="Errbii M."/>
            <person name="Myrie A."/>
        </authorList>
    </citation>
    <scope>NUCLEOTIDE SEQUENCE [LARGE SCALE GENOMIC DNA]</scope>
    <source>
        <strain evidence="7">JA-Hopewell-2020-01-JO</strain>
        <tissue evidence="7">Whole body</tissue>
    </source>
</reference>
<proteinExistence type="inferred from homology"/>
<dbReference type="PANTHER" id="PTHR21646:SF46">
    <property type="entry name" value="UBIQUITIN CARBOXYL-TERMINAL HYDROLASE"/>
    <property type="match status" value="1"/>
</dbReference>
<name>A0ABD1EQT2_HYPHA</name>
<sequence length="760" mass="88366">MNGVLDLYIASNLEDLKVIAFKSNNLGKNSVRIEKAIKTLYSAIVHETSDQEKLYIHCLRYKFSIDTLCRIGDKKFYELLHSSEIAKVNKHLDELEPILRKRYELENLKRNKQNEFSVNKPTTLQNINNELKKEDKLFDNEFISVKELFIAIQDKVNILIVDIRPDREYSESKIKFENIINIPEDIIGGGLSAHVLGQKLKDDTQKIWEKRDTYDALVFIDWNSDKENFTCSKLKYLKESIVEWDCLRNYKQYPVIINGGFKEFLDSYPDSVTNVHINFIRNNEDIDELLELDSISYPEPDQNISIMPLKQFTIEELEESATKLETQSDEEPETGTPDNNENQENPQVSSAGENRSLSPKGGAIRTDKPLNHIEPESMDIRSKIEEDRIKLLIDARNKKNKGFVPLKNDENKENFMNNIIGDKPGNDVIIAPPIRRDTKPKKVIVAFGGWCGLINIKNTCYMNTILQCLKCIPVIRNLVCPNYAKRITRQPSQIFDEFSAVIRVLCEGTETDKKIYKPSAFYDVVCRLNPIYKKGNHEDCMEFFLFLFNYINDDCSFDIKTSGVKLEREKAWYSHLQGRTSVWVDLFYHQFKSTKICQTCHSKADSYEIDNTLMLPVPFRPGLRMVHLKDLIDEYLEDNQILDYKCSKCQNLGVINKKTVVVAPEILVIVLKRYYQDEYQESRKNNVCVDFDFNFTFGNENYLLYSVAEHKGTMDHGHYYAHGALNKTWVEFNDERITKYTGDWDNIKGSACAFFYCKIR</sequence>
<evidence type="ECO:0000313" key="8">
    <source>
        <dbReference type="Proteomes" id="UP001566132"/>
    </source>
</evidence>
<dbReference type="SUPFAM" id="SSF52821">
    <property type="entry name" value="Rhodanese/Cell cycle control phosphatase"/>
    <property type="match status" value="1"/>
</dbReference>
<dbReference type="Gene3D" id="3.90.70.10">
    <property type="entry name" value="Cysteine proteinases"/>
    <property type="match status" value="1"/>
</dbReference>
<comment type="similarity">
    <text evidence="2">Belongs to the peptidase C19 family.</text>
</comment>
<dbReference type="Pfam" id="PF00581">
    <property type="entry name" value="Rhodanese"/>
    <property type="match status" value="1"/>
</dbReference>
<feature type="domain" description="USP" evidence="6">
    <location>
        <begin position="451"/>
        <end position="759"/>
    </location>
</feature>
<dbReference type="InterPro" id="IPR001763">
    <property type="entry name" value="Rhodanese-like_dom"/>
</dbReference>
<dbReference type="SUPFAM" id="SSF54001">
    <property type="entry name" value="Cysteine proteinases"/>
    <property type="match status" value="1"/>
</dbReference>
<dbReference type="PROSITE" id="PS50235">
    <property type="entry name" value="USP_3"/>
    <property type="match status" value="1"/>
</dbReference>
<dbReference type="AlphaFoldDB" id="A0ABD1EQT2"/>
<evidence type="ECO:0000259" key="6">
    <source>
        <dbReference type="PROSITE" id="PS50235"/>
    </source>
</evidence>
<dbReference type="Gene3D" id="3.40.250.10">
    <property type="entry name" value="Rhodanese-like domain"/>
    <property type="match status" value="1"/>
</dbReference>
<feature type="compositionally biased region" description="Polar residues" evidence="4">
    <location>
        <begin position="336"/>
        <end position="357"/>
    </location>
</feature>
<dbReference type="InterPro" id="IPR028889">
    <property type="entry name" value="USP"/>
</dbReference>
<dbReference type="PROSITE" id="PS00973">
    <property type="entry name" value="USP_2"/>
    <property type="match status" value="1"/>
</dbReference>
<evidence type="ECO:0000256" key="1">
    <source>
        <dbReference type="ARBA" id="ARBA00000707"/>
    </source>
</evidence>
<dbReference type="InterPro" id="IPR036873">
    <property type="entry name" value="Rhodanese-like_dom_sf"/>
</dbReference>
<dbReference type="CDD" id="cd02257">
    <property type="entry name" value="Peptidase_C19"/>
    <property type="match status" value="1"/>
</dbReference>
<dbReference type="PANTHER" id="PTHR21646">
    <property type="entry name" value="UBIQUITIN CARBOXYL-TERMINAL HYDROLASE"/>
    <property type="match status" value="1"/>
</dbReference>
<evidence type="ECO:0000256" key="3">
    <source>
        <dbReference type="ARBA" id="ARBA00012759"/>
    </source>
</evidence>
<dbReference type="InterPro" id="IPR018200">
    <property type="entry name" value="USP_CS"/>
</dbReference>
<comment type="catalytic activity">
    <reaction evidence="1">
        <text>Thiol-dependent hydrolysis of ester, thioester, amide, peptide and isopeptide bonds formed by the C-terminal Gly of ubiquitin (a 76-residue protein attached to proteins as an intracellular targeting signal).</text>
        <dbReference type="EC" id="3.4.19.12"/>
    </reaction>
</comment>
<evidence type="ECO:0000313" key="7">
    <source>
        <dbReference type="EMBL" id="KAL1498103.1"/>
    </source>
</evidence>
<dbReference type="Pfam" id="PF00443">
    <property type="entry name" value="UCH"/>
    <property type="match status" value="1"/>
</dbReference>
<dbReference type="InterPro" id="IPR050185">
    <property type="entry name" value="Ub_carboxyl-term_hydrolase"/>
</dbReference>
<protein>
    <recommendedName>
        <fullName evidence="3">ubiquitinyl hydrolase 1</fullName>
        <ecNumber evidence="3">3.4.19.12</ecNumber>
    </recommendedName>
</protein>
<dbReference type="InterPro" id="IPR038765">
    <property type="entry name" value="Papain-like_cys_pep_sf"/>
</dbReference>
<comment type="caution">
    <text evidence="7">The sequence shown here is derived from an EMBL/GenBank/DDBJ whole genome shotgun (WGS) entry which is preliminary data.</text>
</comment>
<dbReference type="GO" id="GO:0004843">
    <property type="term" value="F:cysteine-type deubiquitinase activity"/>
    <property type="evidence" value="ECO:0007669"/>
    <property type="project" value="UniProtKB-EC"/>
</dbReference>
<dbReference type="Proteomes" id="UP001566132">
    <property type="component" value="Unassembled WGS sequence"/>
</dbReference>
<dbReference type="SUPFAM" id="SSF140856">
    <property type="entry name" value="USP8 N-terminal domain-like"/>
    <property type="match status" value="1"/>
</dbReference>
<dbReference type="EMBL" id="JBDJPC010000006">
    <property type="protein sequence ID" value="KAL1498103.1"/>
    <property type="molecule type" value="Genomic_DNA"/>
</dbReference>
<evidence type="ECO:0000256" key="4">
    <source>
        <dbReference type="SAM" id="MobiDB-lite"/>
    </source>
</evidence>